<protein>
    <submittedName>
        <fullName evidence="2">Uncharacterized protein</fullName>
    </submittedName>
</protein>
<keyword evidence="3" id="KW-1185">Reference proteome</keyword>
<proteinExistence type="predicted"/>
<dbReference type="OrthoDB" id="2663350at2"/>
<evidence type="ECO:0000313" key="2">
    <source>
        <dbReference type="EMBL" id="OPA79438.1"/>
    </source>
</evidence>
<reference evidence="2 3" key="1">
    <citation type="submission" date="2017-01" db="EMBL/GenBank/DDBJ databases">
        <title>Genome analysis of Paenibacillus selenitrireducens ES3-24.</title>
        <authorList>
            <person name="Xu D."/>
            <person name="Yao R."/>
            <person name="Zheng S."/>
        </authorList>
    </citation>
    <scope>NUCLEOTIDE SEQUENCE [LARGE SCALE GENOMIC DNA]</scope>
    <source>
        <strain evidence="2 3">ES3-24</strain>
    </source>
</reference>
<feature type="transmembrane region" description="Helical" evidence="1">
    <location>
        <begin position="164"/>
        <end position="185"/>
    </location>
</feature>
<sequence length="228" mass="25651">MNRAAGVLKMHFQDKFGYLYLPWIILLSSFTVNIIVGILVNEEKGFYTGGLMSIYVYMFVMGIVVVAQSFPFALGFSVRRSDYYLGTVGLIVVLSGIFSALLTLFSWVEVLTNGWGVKLGFFHLPYLSSGSYVQQFLVYFLAMLFICLNGFVTGSYSKRFGKTGTFTLFIVLFLLGSLFSLAMSYYDGWADLFQWFVGKTALDLAVRSMPVSIIFAALSYLFLRRVTV</sequence>
<feature type="transmembrane region" description="Helical" evidence="1">
    <location>
        <begin position="52"/>
        <end position="76"/>
    </location>
</feature>
<comment type="caution">
    <text evidence="2">The sequence shown here is derived from an EMBL/GenBank/DDBJ whole genome shotgun (WGS) entry which is preliminary data.</text>
</comment>
<dbReference type="RefSeq" id="WP_078498438.1">
    <property type="nucleotide sequence ID" value="NZ_MSZX01000003.1"/>
</dbReference>
<accession>A0A1T2XI07</accession>
<name>A0A1T2XI07_9BACL</name>
<feature type="transmembrane region" description="Helical" evidence="1">
    <location>
        <begin position="83"/>
        <end position="108"/>
    </location>
</feature>
<dbReference type="STRING" id="1324314.BVG16_10220"/>
<organism evidence="2 3">
    <name type="scientific">Paenibacillus selenitireducens</name>
    <dbReference type="NCBI Taxonomy" id="1324314"/>
    <lineage>
        <taxon>Bacteria</taxon>
        <taxon>Bacillati</taxon>
        <taxon>Bacillota</taxon>
        <taxon>Bacilli</taxon>
        <taxon>Bacillales</taxon>
        <taxon>Paenibacillaceae</taxon>
        <taxon>Paenibacillus</taxon>
    </lineage>
</organism>
<dbReference type="Proteomes" id="UP000190188">
    <property type="component" value="Unassembled WGS sequence"/>
</dbReference>
<feature type="transmembrane region" description="Helical" evidence="1">
    <location>
        <begin position="132"/>
        <end position="152"/>
    </location>
</feature>
<keyword evidence="1" id="KW-0812">Transmembrane</keyword>
<keyword evidence="1" id="KW-1133">Transmembrane helix</keyword>
<feature type="transmembrane region" description="Helical" evidence="1">
    <location>
        <begin position="20"/>
        <end position="40"/>
    </location>
</feature>
<evidence type="ECO:0000256" key="1">
    <source>
        <dbReference type="SAM" id="Phobius"/>
    </source>
</evidence>
<evidence type="ECO:0000313" key="3">
    <source>
        <dbReference type="Proteomes" id="UP000190188"/>
    </source>
</evidence>
<keyword evidence="1" id="KW-0472">Membrane</keyword>
<feature type="transmembrane region" description="Helical" evidence="1">
    <location>
        <begin position="205"/>
        <end position="223"/>
    </location>
</feature>
<dbReference type="EMBL" id="MSZX01000003">
    <property type="protein sequence ID" value="OPA79438.1"/>
    <property type="molecule type" value="Genomic_DNA"/>
</dbReference>
<dbReference type="AlphaFoldDB" id="A0A1T2XI07"/>
<gene>
    <name evidence="2" type="ORF">BVG16_10220</name>
</gene>